<evidence type="ECO:0000256" key="4">
    <source>
        <dbReference type="ARBA" id="ARBA00023136"/>
    </source>
</evidence>
<evidence type="ECO:0000313" key="7">
    <source>
        <dbReference type="Proteomes" id="UP000185596"/>
    </source>
</evidence>
<dbReference type="EMBL" id="MSIE01000031">
    <property type="protein sequence ID" value="OLF16229.1"/>
    <property type="molecule type" value="Genomic_DNA"/>
</dbReference>
<evidence type="ECO:0000313" key="6">
    <source>
        <dbReference type="EMBL" id="OLF16229.1"/>
    </source>
</evidence>
<keyword evidence="2 5" id="KW-0812">Transmembrane</keyword>
<dbReference type="Proteomes" id="UP000185596">
    <property type="component" value="Unassembled WGS sequence"/>
</dbReference>
<feature type="transmembrane region" description="Helical" evidence="5">
    <location>
        <begin position="69"/>
        <end position="89"/>
    </location>
</feature>
<gene>
    <name evidence="6" type="ORF">BU204_17835</name>
</gene>
<feature type="transmembrane region" description="Helical" evidence="5">
    <location>
        <begin position="43"/>
        <end position="62"/>
    </location>
</feature>
<evidence type="ECO:0000256" key="2">
    <source>
        <dbReference type="ARBA" id="ARBA00022692"/>
    </source>
</evidence>
<comment type="caution">
    <text evidence="6">The sequence shown here is derived from an EMBL/GenBank/DDBJ whole genome shotgun (WGS) entry which is preliminary data.</text>
</comment>
<name>A0A1Q8CPD6_9PSEU</name>
<evidence type="ECO:0000256" key="5">
    <source>
        <dbReference type="SAM" id="Phobius"/>
    </source>
</evidence>
<dbReference type="STRING" id="1912961.BU204_17835"/>
<dbReference type="Pfam" id="PF13564">
    <property type="entry name" value="DoxX_2"/>
    <property type="match status" value="1"/>
</dbReference>
<organism evidence="6 7">
    <name type="scientific">Actinophytocola xanthii</name>
    <dbReference type="NCBI Taxonomy" id="1912961"/>
    <lineage>
        <taxon>Bacteria</taxon>
        <taxon>Bacillati</taxon>
        <taxon>Actinomycetota</taxon>
        <taxon>Actinomycetes</taxon>
        <taxon>Pseudonocardiales</taxon>
        <taxon>Pseudonocardiaceae</taxon>
    </lineage>
</organism>
<keyword evidence="3 5" id="KW-1133">Transmembrane helix</keyword>
<accession>A0A1Q8CPD6</accession>
<evidence type="ECO:0008006" key="8">
    <source>
        <dbReference type="Google" id="ProtNLM"/>
    </source>
</evidence>
<dbReference type="RefSeq" id="WP_075126820.1">
    <property type="nucleotide sequence ID" value="NZ_MSIE01000031.1"/>
</dbReference>
<dbReference type="InterPro" id="IPR032808">
    <property type="entry name" value="DoxX"/>
</dbReference>
<protein>
    <recommendedName>
        <fullName evidence="8">DoxX family protein</fullName>
    </recommendedName>
</protein>
<dbReference type="GO" id="GO:0016020">
    <property type="term" value="C:membrane"/>
    <property type="evidence" value="ECO:0007669"/>
    <property type="project" value="UniProtKB-SubCell"/>
</dbReference>
<feature type="transmembrane region" description="Helical" evidence="5">
    <location>
        <begin position="95"/>
        <end position="115"/>
    </location>
</feature>
<reference evidence="6 7" key="1">
    <citation type="submission" date="2016-12" db="EMBL/GenBank/DDBJ databases">
        <title>The draft genome sequence of Actinophytocola sp. 11-183.</title>
        <authorList>
            <person name="Wang W."/>
            <person name="Yuan L."/>
        </authorList>
    </citation>
    <scope>NUCLEOTIDE SEQUENCE [LARGE SCALE GENOMIC DNA]</scope>
    <source>
        <strain evidence="6 7">11-183</strain>
    </source>
</reference>
<sequence length="116" mass="11932">MFTAYLVVVVVAAVSNLAAAVADFVRVPWIIDNMSSYGLPHSWLPMLGVAKAAGGLGLLAGIAVPLLGVAAATGLVLYFVGAVVTVVRARRLDHLPFPGVFLLLGVGSLVLRLAVP</sequence>
<dbReference type="AlphaFoldDB" id="A0A1Q8CPD6"/>
<evidence type="ECO:0000256" key="1">
    <source>
        <dbReference type="ARBA" id="ARBA00004141"/>
    </source>
</evidence>
<keyword evidence="7" id="KW-1185">Reference proteome</keyword>
<keyword evidence="4 5" id="KW-0472">Membrane</keyword>
<comment type="subcellular location">
    <subcellularLocation>
        <location evidence="1">Membrane</location>
        <topology evidence="1">Multi-pass membrane protein</topology>
    </subcellularLocation>
</comment>
<proteinExistence type="predicted"/>
<evidence type="ECO:0000256" key="3">
    <source>
        <dbReference type="ARBA" id="ARBA00022989"/>
    </source>
</evidence>